<gene>
    <name evidence="1" type="ORF">GCM10007094_24090</name>
</gene>
<evidence type="ECO:0008006" key="3">
    <source>
        <dbReference type="Google" id="ProtNLM"/>
    </source>
</evidence>
<dbReference type="EMBL" id="BMXE01000004">
    <property type="protein sequence ID" value="GHB34184.1"/>
    <property type="molecule type" value="Genomic_DNA"/>
</dbReference>
<name>A0ABQ3EDF1_9HYPH</name>
<reference evidence="2" key="1">
    <citation type="journal article" date="2019" name="Int. J. Syst. Evol. Microbiol.">
        <title>The Global Catalogue of Microorganisms (GCM) 10K type strain sequencing project: providing services to taxonomists for standard genome sequencing and annotation.</title>
        <authorList>
            <consortium name="The Broad Institute Genomics Platform"/>
            <consortium name="The Broad Institute Genome Sequencing Center for Infectious Disease"/>
            <person name="Wu L."/>
            <person name="Ma J."/>
        </authorList>
    </citation>
    <scope>NUCLEOTIDE SEQUENCE [LARGE SCALE GENOMIC DNA]</scope>
    <source>
        <strain evidence="2">KCTC 12861</strain>
    </source>
</reference>
<protein>
    <recommendedName>
        <fullName evidence="3">Lipoprotein</fullName>
    </recommendedName>
</protein>
<keyword evidence="2" id="KW-1185">Reference proteome</keyword>
<dbReference type="Proteomes" id="UP000637980">
    <property type="component" value="Unassembled WGS sequence"/>
</dbReference>
<organism evidence="1 2">
    <name type="scientific">Pseudovibrio japonicus</name>
    <dbReference type="NCBI Taxonomy" id="366534"/>
    <lineage>
        <taxon>Bacteria</taxon>
        <taxon>Pseudomonadati</taxon>
        <taxon>Pseudomonadota</taxon>
        <taxon>Alphaproteobacteria</taxon>
        <taxon>Hyphomicrobiales</taxon>
        <taxon>Stappiaceae</taxon>
        <taxon>Pseudovibrio</taxon>
    </lineage>
</organism>
<evidence type="ECO:0000313" key="1">
    <source>
        <dbReference type="EMBL" id="GHB34184.1"/>
    </source>
</evidence>
<proteinExistence type="predicted"/>
<accession>A0ABQ3EDF1</accession>
<comment type="caution">
    <text evidence="1">The sequence shown here is derived from an EMBL/GenBank/DDBJ whole genome shotgun (WGS) entry which is preliminary data.</text>
</comment>
<sequence length="57" mass="6217">MIGCASALKSVQPPKTYDPCPLLAEIQWEESDADAVSPTLLKSLDRIVELEEEEGCP</sequence>
<evidence type="ECO:0000313" key="2">
    <source>
        <dbReference type="Proteomes" id="UP000637980"/>
    </source>
</evidence>